<dbReference type="GO" id="GO:0006040">
    <property type="term" value="P:amino sugar metabolic process"/>
    <property type="evidence" value="ECO:0007669"/>
    <property type="project" value="InterPro"/>
</dbReference>
<organism evidence="1 2">
    <name type="scientific">Aquimarina intermedia</name>
    <dbReference type="NCBI Taxonomy" id="350814"/>
    <lineage>
        <taxon>Bacteria</taxon>
        <taxon>Pseudomonadati</taxon>
        <taxon>Bacteroidota</taxon>
        <taxon>Flavobacteriia</taxon>
        <taxon>Flavobacteriales</taxon>
        <taxon>Flavobacteriaceae</taxon>
        <taxon>Aquimarina</taxon>
    </lineage>
</organism>
<protein>
    <submittedName>
        <fullName evidence="1">Anhydro-N-acetylmuramic acid kinase</fullName>
    </submittedName>
</protein>
<dbReference type="Pfam" id="PF03702">
    <property type="entry name" value="AnmK"/>
    <property type="match status" value="1"/>
</dbReference>
<dbReference type="NCBIfam" id="NF007144">
    <property type="entry name" value="PRK09585.2-3"/>
    <property type="match status" value="1"/>
</dbReference>
<reference evidence="1 2" key="1">
    <citation type="submission" date="2019-07" db="EMBL/GenBank/DDBJ databases">
        <title>Genomic Encyclopedia of Archaeal and Bacterial Type Strains, Phase II (KMG-II): from individual species to whole genera.</title>
        <authorList>
            <person name="Goeker M."/>
        </authorList>
    </citation>
    <scope>NUCLEOTIDE SEQUENCE [LARGE SCALE GENOMIC DNA]</scope>
    <source>
        <strain evidence="1 2">DSM 17527</strain>
    </source>
</reference>
<dbReference type="PANTHER" id="PTHR30605:SF0">
    <property type="entry name" value="ANHYDRO-N-ACETYLMURAMIC ACID KINASE"/>
    <property type="match status" value="1"/>
</dbReference>
<evidence type="ECO:0000313" key="2">
    <source>
        <dbReference type="Proteomes" id="UP000324376"/>
    </source>
</evidence>
<dbReference type="InterPro" id="IPR043129">
    <property type="entry name" value="ATPase_NBD"/>
</dbReference>
<evidence type="ECO:0000313" key="1">
    <source>
        <dbReference type="EMBL" id="TYP72835.1"/>
    </source>
</evidence>
<dbReference type="InterPro" id="IPR005338">
    <property type="entry name" value="Anhydro_N_Ac-Mur_kinase"/>
</dbReference>
<dbReference type="PANTHER" id="PTHR30605">
    <property type="entry name" value="ANHYDRO-N-ACETYLMURAMIC ACID KINASE"/>
    <property type="match status" value="1"/>
</dbReference>
<name>A0A5S5C082_9FLAO</name>
<accession>A0A5S5C082</accession>
<dbReference type="GO" id="GO:0009254">
    <property type="term" value="P:peptidoglycan turnover"/>
    <property type="evidence" value="ECO:0007669"/>
    <property type="project" value="InterPro"/>
</dbReference>
<proteinExistence type="predicted"/>
<keyword evidence="1" id="KW-0808">Transferase</keyword>
<keyword evidence="1" id="KW-0418">Kinase</keyword>
<dbReference type="Proteomes" id="UP000324376">
    <property type="component" value="Unassembled WGS sequence"/>
</dbReference>
<keyword evidence="2" id="KW-1185">Reference proteome</keyword>
<dbReference type="GO" id="GO:0005524">
    <property type="term" value="F:ATP binding"/>
    <property type="evidence" value="ECO:0007669"/>
    <property type="project" value="InterPro"/>
</dbReference>
<dbReference type="GO" id="GO:0016773">
    <property type="term" value="F:phosphotransferase activity, alcohol group as acceptor"/>
    <property type="evidence" value="ECO:0007669"/>
    <property type="project" value="InterPro"/>
</dbReference>
<sequence>MTVIKEYRVIGLMSGTSLDGLDIAYCNFKLENGRWSYQILETDSINYNPDFKAQLKKAIYLQSHAMIALHNTFGSWMGTQVADFIKKHELVVDFIASHGHTVLHQPDIGITYQIGSGQHLANSSGQKVICDFRTNDVYYGGQGAPLVPIGDELLFSEYDYCLNLGGISNISLKQNKVRIAYDIAPVNMLLNHICNSVNLDYDDEGKLGRSGQLNTALLQHLNSLDYYSQSIPKSLGYEWFASQILPVLDRHPDTTENLLHTSVHHIAQQLAKAIHSHKLSNATILATGGGAKNIYFIEVLRQKLGDQFTIVCPEEELIDHKESLIFAFMGVLKERNEINCLSAVTGARKDSSSGVIFNPA</sequence>
<dbReference type="EMBL" id="VNHU01000006">
    <property type="protein sequence ID" value="TYP72835.1"/>
    <property type="molecule type" value="Genomic_DNA"/>
</dbReference>
<dbReference type="AlphaFoldDB" id="A0A5S5C082"/>
<dbReference type="Gene3D" id="3.30.420.40">
    <property type="match status" value="2"/>
</dbReference>
<gene>
    <name evidence="1" type="ORF">BD809_10685</name>
</gene>
<dbReference type="SUPFAM" id="SSF53067">
    <property type="entry name" value="Actin-like ATPase domain"/>
    <property type="match status" value="1"/>
</dbReference>
<comment type="caution">
    <text evidence="1">The sequence shown here is derived from an EMBL/GenBank/DDBJ whole genome shotgun (WGS) entry which is preliminary data.</text>
</comment>
<dbReference type="RefSeq" id="WP_317130867.1">
    <property type="nucleotide sequence ID" value="NZ_VNHU01000006.1"/>
</dbReference>
<dbReference type="GO" id="GO:0016301">
    <property type="term" value="F:kinase activity"/>
    <property type="evidence" value="ECO:0007669"/>
    <property type="project" value="UniProtKB-KW"/>
</dbReference>